<reference evidence="3 4" key="1">
    <citation type="submission" date="2019-03" db="EMBL/GenBank/DDBJ databases">
        <title>First draft genome of Liparis tanakae, snailfish: a comprehensive survey of snailfish specific genes.</title>
        <authorList>
            <person name="Kim W."/>
            <person name="Song I."/>
            <person name="Jeong J.-H."/>
            <person name="Kim D."/>
            <person name="Kim S."/>
            <person name="Ryu S."/>
            <person name="Song J.Y."/>
            <person name="Lee S.K."/>
        </authorList>
    </citation>
    <scope>NUCLEOTIDE SEQUENCE [LARGE SCALE GENOMIC DNA]</scope>
    <source>
        <tissue evidence="3">Muscle</tissue>
    </source>
</reference>
<feature type="region of interest" description="Disordered" evidence="1">
    <location>
        <begin position="290"/>
        <end position="329"/>
    </location>
</feature>
<comment type="caution">
    <text evidence="3">The sequence shown here is derived from an EMBL/GenBank/DDBJ whole genome shotgun (WGS) entry which is preliminary data.</text>
</comment>
<dbReference type="InterPro" id="IPR025714">
    <property type="entry name" value="Methyltranfer_dom"/>
</dbReference>
<proteinExistence type="predicted"/>
<keyword evidence="3" id="KW-0808">Transferase</keyword>
<keyword evidence="4" id="KW-1185">Reference proteome</keyword>
<feature type="compositionally biased region" description="Basic and acidic residues" evidence="1">
    <location>
        <begin position="219"/>
        <end position="248"/>
    </location>
</feature>
<dbReference type="EMBL" id="SRLO01000430">
    <property type="protein sequence ID" value="TNN56388.1"/>
    <property type="molecule type" value="Genomic_DNA"/>
</dbReference>
<dbReference type="Proteomes" id="UP000314294">
    <property type="component" value="Unassembled WGS sequence"/>
</dbReference>
<accession>A0A4Z2GRV3</accession>
<feature type="domain" description="Methyltransferase" evidence="2">
    <location>
        <begin position="145"/>
        <end position="228"/>
    </location>
</feature>
<dbReference type="CDD" id="cd02440">
    <property type="entry name" value="AdoMet_MTases"/>
    <property type="match status" value="1"/>
</dbReference>
<feature type="compositionally biased region" description="Basic and acidic residues" evidence="1">
    <location>
        <begin position="303"/>
        <end position="317"/>
    </location>
</feature>
<dbReference type="PANTHER" id="PTHR12496">
    <property type="entry name" value="CGI-41 METHYLTRANSFERASE"/>
    <property type="match status" value="1"/>
</dbReference>
<organism evidence="3 4">
    <name type="scientific">Liparis tanakae</name>
    <name type="common">Tanaka's snailfish</name>
    <dbReference type="NCBI Taxonomy" id="230148"/>
    <lineage>
        <taxon>Eukaryota</taxon>
        <taxon>Metazoa</taxon>
        <taxon>Chordata</taxon>
        <taxon>Craniata</taxon>
        <taxon>Vertebrata</taxon>
        <taxon>Euteleostomi</taxon>
        <taxon>Actinopterygii</taxon>
        <taxon>Neopterygii</taxon>
        <taxon>Teleostei</taxon>
        <taxon>Neoteleostei</taxon>
        <taxon>Acanthomorphata</taxon>
        <taxon>Eupercaria</taxon>
        <taxon>Perciformes</taxon>
        <taxon>Cottioidei</taxon>
        <taxon>Cottales</taxon>
        <taxon>Liparidae</taxon>
        <taxon>Liparis</taxon>
    </lineage>
</organism>
<evidence type="ECO:0000313" key="3">
    <source>
        <dbReference type="EMBL" id="TNN56388.1"/>
    </source>
</evidence>
<protein>
    <submittedName>
        <fullName evidence="3">Methyltransferase-like protein 25</fullName>
    </submittedName>
</protein>
<feature type="region of interest" description="Disordered" evidence="1">
    <location>
        <begin position="54"/>
        <end position="81"/>
    </location>
</feature>
<dbReference type="AlphaFoldDB" id="A0A4Z2GRV3"/>
<keyword evidence="3" id="KW-0489">Methyltransferase</keyword>
<sequence>MSPSSYSLAEIQRRIDEVQRFLSVTLSIANAHTVEFYTHDAWSRFVAVPPQEVLSNVGPRGDQQGAPEHSAHDSEQSRTTFGFCNDTNRLVDTRELLQAAKAHALPGLGVCMSRDELLRALRGNQRAPVAARDAELVTDEFMNSKKSHEVKSMSEVVACLAQRCEVKQVVDLGSGKGYLSSFLSLQYGLRVYGIDSSSTNTHGAQERNRKLKKFSRAYQKHDEDERARGEAAPSPREETVDVKPGREEDHDEEEVLLASSDVKAAAEMDSESNPETEELFLSALSVDALQATPPRAPPSQLSAEERERRKRENLERKARGRTAGGAGVMFSPLTSYVTAETELRELIDELEVRKPTVKKSN</sequence>
<dbReference type="Pfam" id="PF13679">
    <property type="entry name" value="Methyltransf_32"/>
    <property type="match status" value="1"/>
</dbReference>
<dbReference type="Gene3D" id="3.40.50.150">
    <property type="entry name" value="Vaccinia Virus protein VP39"/>
    <property type="match status" value="1"/>
</dbReference>
<dbReference type="GO" id="GO:0008168">
    <property type="term" value="F:methyltransferase activity"/>
    <property type="evidence" value="ECO:0007669"/>
    <property type="project" value="UniProtKB-KW"/>
</dbReference>
<evidence type="ECO:0000313" key="4">
    <source>
        <dbReference type="Proteomes" id="UP000314294"/>
    </source>
</evidence>
<dbReference type="InterPro" id="IPR052220">
    <property type="entry name" value="METTL25"/>
</dbReference>
<evidence type="ECO:0000259" key="2">
    <source>
        <dbReference type="Pfam" id="PF13679"/>
    </source>
</evidence>
<dbReference type="PANTHER" id="PTHR12496:SF9">
    <property type="entry name" value="METHYLTRANSFERASE-LIKE PROTEIN 25-RELATED"/>
    <property type="match status" value="1"/>
</dbReference>
<name>A0A4Z2GRV3_9TELE</name>
<feature type="region of interest" description="Disordered" evidence="1">
    <location>
        <begin position="217"/>
        <end position="255"/>
    </location>
</feature>
<dbReference type="OrthoDB" id="10258156at2759"/>
<gene>
    <name evidence="3" type="primary">Mettl25</name>
    <name evidence="3" type="ORF">EYF80_033424</name>
</gene>
<dbReference type="SUPFAM" id="SSF53335">
    <property type="entry name" value="S-adenosyl-L-methionine-dependent methyltransferases"/>
    <property type="match status" value="1"/>
</dbReference>
<dbReference type="InterPro" id="IPR029063">
    <property type="entry name" value="SAM-dependent_MTases_sf"/>
</dbReference>
<dbReference type="GO" id="GO:0032259">
    <property type="term" value="P:methylation"/>
    <property type="evidence" value="ECO:0007669"/>
    <property type="project" value="UniProtKB-KW"/>
</dbReference>
<evidence type="ECO:0000256" key="1">
    <source>
        <dbReference type="SAM" id="MobiDB-lite"/>
    </source>
</evidence>